<feature type="region of interest" description="Disordered" evidence="1">
    <location>
        <begin position="78"/>
        <end position="189"/>
    </location>
</feature>
<feature type="transmembrane region" description="Helical" evidence="2">
    <location>
        <begin position="31"/>
        <end position="47"/>
    </location>
</feature>
<keyword evidence="4" id="KW-1185">Reference proteome</keyword>
<reference evidence="4" key="1">
    <citation type="submission" date="2016-10" db="EMBL/GenBank/DDBJ databases">
        <authorList>
            <person name="Varghese N."/>
            <person name="Submissions S."/>
        </authorList>
    </citation>
    <scope>NUCLEOTIDE SEQUENCE [LARGE SCALE GENOMIC DNA]</scope>
    <source>
        <strain evidence="4">CGMCC 1.10369</strain>
    </source>
</reference>
<feature type="transmembrane region" description="Helical" evidence="2">
    <location>
        <begin position="53"/>
        <end position="74"/>
    </location>
</feature>
<feature type="compositionally biased region" description="Basic and acidic residues" evidence="1">
    <location>
        <begin position="174"/>
        <end position="189"/>
    </location>
</feature>
<accession>A0A1H0CLJ5</accession>
<keyword evidence="2" id="KW-0472">Membrane</keyword>
<dbReference type="EMBL" id="FNIL01000002">
    <property type="protein sequence ID" value="SDN58754.1"/>
    <property type="molecule type" value="Genomic_DNA"/>
</dbReference>
<evidence type="ECO:0000313" key="4">
    <source>
        <dbReference type="Proteomes" id="UP000198778"/>
    </source>
</evidence>
<name>A0A1H0CLJ5_9BACI</name>
<dbReference type="AlphaFoldDB" id="A0A1H0CLJ5"/>
<evidence type="ECO:0000256" key="2">
    <source>
        <dbReference type="SAM" id="Phobius"/>
    </source>
</evidence>
<dbReference type="RefSeq" id="WP_139148919.1">
    <property type="nucleotide sequence ID" value="NZ_FNIL01000002.1"/>
</dbReference>
<protein>
    <submittedName>
        <fullName evidence="3">Uncharacterized protein</fullName>
    </submittedName>
</protein>
<sequence>MMYIFITIAFVLLLGIMLLIPSVFTRKMTTLLVSVAFLFSLGGYWALENFYWPFVLGSLALVILVTAFAVSRYIPEGDPDALEEPDEVENEVQAEKTAAPQEENQGNDTAENPEEENAALEEENYYYDASRKPLQGEDIDEQSEEEDTEDLPERTDRGEHTEEREGSPEAEEEALSRRERLFKQLEDER</sequence>
<proteinExistence type="predicted"/>
<organism evidence="3 4">
    <name type="scientific">Alkalicoccus daliensis</name>
    <dbReference type="NCBI Taxonomy" id="745820"/>
    <lineage>
        <taxon>Bacteria</taxon>
        <taxon>Bacillati</taxon>
        <taxon>Bacillota</taxon>
        <taxon>Bacilli</taxon>
        <taxon>Bacillales</taxon>
        <taxon>Bacillaceae</taxon>
        <taxon>Alkalicoccus</taxon>
    </lineage>
</organism>
<feature type="compositionally biased region" description="Acidic residues" evidence="1">
    <location>
        <begin position="137"/>
        <end position="150"/>
    </location>
</feature>
<evidence type="ECO:0000256" key="1">
    <source>
        <dbReference type="SAM" id="MobiDB-lite"/>
    </source>
</evidence>
<feature type="compositionally biased region" description="Acidic residues" evidence="1">
    <location>
        <begin position="78"/>
        <end position="92"/>
    </location>
</feature>
<feature type="compositionally biased region" description="Basic and acidic residues" evidence="1">
    <location>
        <begin position="151"/>
        <end position="167"/>
    </location>
</feature>
<dbReference type="Proteomes" id="UP000198778">
    <property type="component" value="Unassembled WGS sequence"/>
</dbReference>
<feature type="transmembrane region" description="Helical" evidence="2">
    <location>
        <begin position="6"/>
        <end position="24"/>
    </location>
</feature>
<gene>
    <name evidence="3" type="ORF">SAMN04488053_102149</name>
</gene>
<keyword evidence="2" id="KW-1133">Transmembrane helix</keyword>
<evidence type="ECO:0000313" key="3">
    <source>
        <dbReference type="EMBL" id="SDN58754.1"/>
    </source>
</evidence>
<keyword evidence="2" id="KW-0812">Transmembrane</keyword>
<dbReference type="STRING" id="745820.SAMN04488053_102149"/>
<feature type="compositionally biased region" description="Acidic residues" evidence="1">
    <location>
        <begin position="111"/>
        <end position="125"/>
    </location>
</feature>